<dbReference type="Gene3D" id="1.20.1250.20">
    <property type="entry name" value="MFS general substrate transporter like domains"/>
    <property type="match status" value="2"/>
</dbReference>
<evidence type="ECO:0000256" key="4">
    <source>
        <dbReference type="ARBA" id="ARBA00022989"/>
    </source>
</evidence>
<dbReference type="InterPro" id="IPR020846">
    <property type="entry name" value="MFS_dom"/>
</dbReference>
<dbReference type="InterPro" id="IPR036259">
    <property type="entry name" value="MFS_trans_sf"/>
</dbReference>
<evidence type="ECO:0000313" key="10">
    <source>
        <dbReference type="Proteomes" id="UP000199322"/>
    </source>
</evidence>
<name>A0A1G6IRW2_9BACT</name>
<feature type="transmembrane region" description="Helical" evidence="6">
    <location>
        <begin position="51"/>
        <end position="72"/>
    </location>
</feature>
<gene>
    <name evidence="9" type="ORF">E4650_03580</name>
    <name evidence="8" type="ORF">SAMN04488588_0462</name>
</gene>
<dbReference type="PANTHER" id="PTHR23519">
    <property type="entry name" value="AUTOPHAGY-RELATED PROTEIN 22"/>
    <property type="match status" value="1"/>
</dbReference>
<dbReference type="CDD" id="cd17482">
    <property type="entry name" value="MFS_YxiO_like"/>
    <property type="match status" value="1"/>
</dbReference>
<evidence type="ECO:0000313" key="8">
    <source>
        <dbReference type="EMBL" id="SDC09160.1"/>
    </source>
</evidence>
<accession>A0A1G6IRW2</accession>
<dbReference type="Proteomes" id="UP000297288">
    <property type="component" value="Unassembled WGS sequence"/>
</dbReference>
<reference evidence="8 10" key="1">
    <citation type="submission" date="2016-10" db="EMBL/GenBank/DDBJ databases">
        <authorList>
            <person name="de Groot N.N."/>
        </authorList>
    </citation>
    <scope>NUCLEOTIDE SEQUENCE [LARGE SCALE GENOMIC DNA]</scope>
    <source>
        <strain evidence="8 10">WG14</strain>
    </source>
</reference>
<feature type="transmembrane region" description="Helical" evidence="6">
    <location>
        <begin position="296"/>
        <end position="315"/>
    </location>
</feature>
<feature type="transmembrane region" description="Helical" evidence="6">
    <location>
        <begin position="12"/>
        <end position="31"/>
    </location>
</feature>
<feature type="transmembrane region" description="Helical" evidence="6">
    <location>
        <begin position="103"/>
        <end position="123"/>
    </location>
</feature>
<sequence>MTKQERSWVLYDWANSAFSIAITTAIFPLFFKSYAAADLPNNISTAYWGYWNSLATFIIAILAPILGTIADYKNRKKRFLIFFWIMGILGTGMLSLINEGQWVMALSIYVISLVGFSGANIFYDAFLVDVTTDERMDWVSSSGFGWGYLGSTIPFIISIVFILNPSIIGLSGDVAAQKFSFIITAVWWGVFTIPLILNVKQKNFIPPSKTPIKDGFQRLAKTIGNIKENKNTFIFLIAYFFYIDGVGTIIKMATSYGADVGIASDDLLIILLVTQFVAFPFALIYGKLAKKVSAKFMLFIGILIYIILTTYAYFINSTLDYWILAMLVASSQGGIQALSRSLYGKLIPKEKSAEFYGFYNIFGKFAAVMGPFLVGFFSQVSGSSRTGIFSIVVLFIIGGIVLTQVKERKV</sequence>
<keyword evidence="5 6" id="KW-0472">Membrane</keyword>
<dbReference type="EMBL" id="FMYV01000001">
    <property type="protein sequence ID" value="SDC09160.1"/>
    <property type="molecule type" value="Genomic_DNA"/>
</dbReference>
<keyword evidence="4 6" id="KW-1133">Transmembrane helix</keyword>
<evidence type="ECO:0000313" key="9">
    <source>
        <dbReference type="EMBL" id="TGG89282.1"/>
    </source>
</evidence>
<keyword evidence="2" id="KW-0813">Transport</keyword>
<feature type="transmembrane region" description="Helical" evidence="6">
    <location>
        <begin position="321"/>
        <end position="343"/>
    </location>
</feature>
<protein>
    <submittedName>
        <fullName evidence="8 9">MFS transporter</fullName>
    </submittedName>
</protein>
<reference evidence="9 11" key="2">
    <citation type="submission" date="2019-04" db="EMBL/GenBank/DDBJ databases">
        <title>Draft genome sequence data and analysis of a Fermenting Bacterium, Geotoga petraea strain HO-Geo1, isolated from heavy-oil petroleum reservoir in Russia.</title>
        <authorList>
            <person name="Grouzdev D.S."/>
            <person name="Semenova E.M."/>
            <person name="Sokolova D.S."/>
            <person name="Tourova T.P."/>
            <person name="Poltaraus A.B."/>
            <person name="Nazina T.N."/>
        </authorList>
    </citation>
    <scope>NUCLEOTIDE SEQUENCE [LARGE SCALE GENOMIC DNA]</scope>
    <source>
        <strain evidence="9 11">HO-Geo1</strain>
    </source>
</reference>
<evidence type="ECO:0000256" key="6">
    <source>
        <dbReference type="SAM" id="Phobius"/>
    </source>
</evidence>
<dbReference type="GO" id="GO:0012505">
    <property type="term" value="C:endomembrane system"/>
    <property type="evidence" value="ECO:0007669"/>
    <property type="project" value="UniProtKB-SubCell"/>
</dbReference>
<keyword evidence="10" id="KW-1185">Reference proteome</keyword>
<feature type="transmembrane region" description="Helical" evidence="6">
    <location>
        <begin position="144"/>
        <end position="167"/>
    </location>
</feature>
<evidence type="ECO:0000256" key="2">
    <source>
        <dbReference type="ARBA" id="ARBA00022448"/>
    </source>
</evidence>
<dbReference type="GO" id="GO:0022857">
    <property type="term" value="F:transmembrane transporter activity"/>
    <property type="evidence" value="ECO:0007669"/>
    <property type="project" value="InterPro"/>
</dbReference>
<dbReference type="Pfam" id="PF11700">
    <property type="entry name" value="ATG22"/>
    <property type="match status" value="1"/>
</dbReference>
<dbReference type="PANTHER" id="PTHR23519:SF1">
    <property type="entry name" value="AUTOPHAGY-RELATED PROTEIN 22"/>
    <property type="match status" value="1"/>
</dbReference>
<dbReference type="InterPro" id="IPR024671">
    <property type="entry name" value="Atg22-like"/>
</dbReference>
<dbReference type="InterPro" id="IPR050495">
    <property type="entry name" value="ATG22/LtaA_families"/>
</dbReference>
<dbReference type="PROSITE" id="PS50850">
    <property type="entry name" value="MFS"/>
    <property type="match status" value="1"/>
</dbReference>
<dbReference type="OrthoDB" id="9768783at2"/>
<dbReference type="SUPFAM" id="SSF103473">
    <property type="entry name" value="MFS general substrate transporter"/>
    <property type="match status" value="1"/>
</dbReference>
<dbReference type="EMBL" id="SRME01000001">
    <property type="protein sequence ID" value="TGG89282.1"/>
    <property type="molecule type" value="Genomic_DNA"/>
</dbReference>
<keyword evidence="3 6" id="KW-0812">Transmembrane</keyword>
<proteinExistence type="predicted"/>
<feature type="domain" description="Major facilitator superfamily (MFS) profile" evidence="7">
    <location>
        <begin position="231"/>
        <end position="410"/>
    </location>
</feature>
<feature type="transmembrane region" description="Helical" evidence="6">
    <location>
        <begin position="386"/>
        <end position="405"/>
    </location>
</feature>
<evidence type="ECO:0000259" key="7">
    <source>
        <dbReference type="PROSITE" id="PS50850"/>
    </source>
</evidence>
<feature type="transmembrane region" description="Helical" evidence="6">
    <location>
        <begin position="267"/>
        <end position="284"/>
    </location>
</feature>
<dbReference type="RefSeq" id="WP_091402452.1">
    <property type="nucleotide sequence ID" value="NZ_FMYV01000001.1"/>
</dbReference>
<evidence type="ECO:0000256" key="5">
    <source>
        <dbReference type="ARBA" id="ARBA00023136"/>
    </source>
</evidence>
<evidence type="ECO:0000256" key="3">
    <source>
        <dbReference type="ARBA" id="ARBA00022692"/>
    </source>
</evidence>
<dbReference type="Proteomes" id="UP000199322">
    <property type="component" value="Unassembled WGS sequence"/>
</dbReference>
<feature type="transmembrane region" description="Helical" evidence="6">
    <location>
        <begin position="79"/>
        <end position="97"/>
    </location>
</feature>
<feature type="transmembrane region" description="Helical" evidence="6">
    <location>
        <begin position="179"/>
        <end position="199"/>
    </location>
</feature>
<feature type="transmembrane region" description="Helical" evidence="6">
    <location>
        <begin position="233"/>
        <end position="255"/>
    </location>
</feature>
<evidence type="ECO:0000313" key="11">
    <source>
        <dbReference type="Proteomes" id="UP000297288"/>
    </source>
</evidence>
<evidence type="ECO:0000256" key="1">
    <source>
        <dbReference type="ARBA" id="ARBA00004127"/>
    </source>
</evidence>
<dbReference type="AlphaFoldDB" id="A0A1G6IRW2"/>
<dbReference type="STRING" id="28234.SAMN04488588_0462"/>
<comment type="subcellular location">
    <subcellularLocation>
        <location evidence="1">Endomembrane system</location>
        <topology evidence="1">Multi-pass membrane protein</topology>
    </subcellularLocation>
</comment>
<organism evidence="8 10">
    <name type="scientific">Geotoga petraea</name>
    <dbReference type="NCBI Taxonomy" id="28234"/>
    <lineage>
        <taxon>Bacteria</taxon>
        <taxon>Thermotogati</taxon>
        <taxon>Thermotogota</taxon>
        <taxon>Thermotogae</taxon>
        <taxon>Petrotogales</taxon>
        <taxon>Petrotogaceae</taxon>
        <taxon>Geotoga</taxon>
    </lineage>
</organism>
<feature type="transmembrane region" description="Helical" evidence="6">
    <location>
        <begin position="355"/>
        <end position="374"/>
    </location>
</feature>